<sequence length="72" mass="8870">MEMMVGRLSVQIEKGVIRQHQQLIGGKKRNLRRGFRNLRKRKRRRYIHRTMGWIWYIATIYVQTEPTTTNRR</sequence>
<dbReference type="Proteomes" id="UP000242913">
    <property type="component" value="Unassembled WGS sequence"/>
</dbReference>
<keyword evidence="1" id="KW-0812">Transmembrane</keyword>
<keyword evidence="1" id="KW-0472">Membrane</keyword>
<evidence type="ECO:0000313" key="2">
    <source>
        <dbReference type="EMBL" id="OZC05264.1"/>
    </source>
</evidence>
<keyword evidence="3" id="KW-1185">Reference proteome</keyword>
<name>A0A238BJR0_9BILA</name>
<gene>
    <name evidence="2" type="ORF">X798_07700</name>
</gene>
<organism evidence="2 3">
    <name type="scientific">Onchocerca flexuosa</name>
    <dbReference type="NCBI Taxonomy" id="387005"/>
    <lineage>
        <taxon>Eukaryota</taxon>
        <taxon>Metazoa</taxon>
        <taxon>Ecdysozoa</taxon>
        <taxon>Nematoda</taxon>
        <taxon>Chromadorea</taxon>
        <taxon>Rhabditida</taxon>
        <taxon>Spirurina</taxon>
        <taxon>Spiruromorpha</taxon>
        <taxon>Filarioidea</taxon>
        <taxon>Onchocercidae</taxon>
        <taxon>Onchocerca</taxon>
    </lineage>
</organism>
<protein>
    <submittedName>
        <fullName evidence="2">Uncharacterized protein</fullName>
    </submittedName>
</protein>
<accession>A0A238BJR0</accession>
<evidence type="ECO:0000313" key="3">
    <source>
        <dbReference type="Proteomes" id="UP000242913"/>
    </source>
</evidence>
<dbReference type="AlphaFoldDB" id="A0A238BJR0"/>
<reference evidence="2 3" key="1">
    <citation type="submission" date="2015-12" db="EMBL/GenBank/DDBJ databases">
        <title>Draft genome of the nematode, Onchocerca flexuosa.</title>
        <authorList>
            <person name="Mitreva M."/>
        </authorList>
    </citation>
    <scope>NUCLEOTIDE SEQUENCE [LARGE SCALE GENOMIC DNA]</scope>
    <source>
        <strain evidence="2">Red Deer</strain>
    </source>
</reference>
<feature type="transmembrane region" description="Helical" evidence="1">
    <location>
        <begin position="46"/>
        <end position="64"/>
    </location>
</feature>
<keyword evidence="1" id="KW-1133">Transmembrane helix</keyword>
<evidence type="ECO:0000256" key="1">
    <source>
        <dbReference type="SAM" id="Phobius"/>
    </source>
</evidence>
<proteinExistence type="predicted"/>
<dbReference type="EMBL" id="KZ271524">
    <property type="protein sequence ID" value="OZC05264.1"/>
    <property type="molecule type" value="Genomic_DNA"/>
</dbReference>